<evidence type="ECO:0000256" key="3">
    <source>
        <dbReference type="SAM" id="SignalP"/>
    </source>
</evidence>
<keyword evidence="1" id="KW-0175">Coiled coil</keyword>
<organism evidence="4 5">
    <name type="scientific">Symmachiella dynata</name>
    <dbReference type="NCBI Taxonomy" id="2527995"/>
    <lineage>
        <taxon>Bacteria</taxon>
        <taxon>Pseudomonadati</taxon>
        <taxon>Planctomycetota</taxon>
        <taxon>Planctomycetia</taxon>
        <taxon>Planctomycetales</taxon>
        <taxon>Planctomycetaceae</taxon>
        <taxon>Symmachiella</taxon>
    </lineage>
</organism>
<feature type="region of interest" description="Disordered" evidence="2">
    <location>
        <begin position="123"/>
        <end position="155"/>
    </location>
</feature>
<feature type="coiled-coil region" evidence="1">
    <location>
        <begin position="78"/>
        <end position="105"/>
    </location>
</feature>
<sequence precursor="true">MKSTSFVLLLATSVASVAMLWSENSAEAQYRVRVGRGARWYRPYGYGYGGYGYGGWGWNSGASTVAGGYGEGMSQVIRAQGQANKDNAQAQLTREEARTKNIENNKKAADTYWAMKDRYRQQKEEEYQRDAERRAKNRSNLESSNSGPRYQGLGPDDFDSVTGKILWPEVLQTPDFEADRAKLDDLFEHLTLTGGAVGSQTSDEIKSTTASMRETLKQQVSSMPSADYIAARKFIDGLAYEGRS</sequence>
<feature type="chain" id="PRO_5021733683" evidence="3">
    <location>
        <begin position="19"/>
        <end position="244"/>
    </location>
</feature>
<feature type="compositionally biased region" description="Basic and acidic residues" evidence="2">
    <location>
        <begin position="123"/>
        <end position="134"/>
    </location>
</feature>
<dbReference type="AlphaFoldDB" id="A0A517ZWK0"/>
<name>A0A517ZWK0_9PLAN</name>
<accession>A0A517ZWK0</accession>
<feature type="signal peptide" evidence="3">
    <location>
        <begin position="1"/>
        <end position="18"/>
    </location>
</feature>
<keyword evidence="3" id="KW-0732">Signal</keyword>
<keyword evidence="5" id="KW-1185">Reference proteome</keyword>
<evidence type="ECO:0000256" key="2">
    <source>
        <dbReference type="SAM" id="MobiDB-lite"/>
    </source>
</evidence>
<proteinExistence type="predicted"/>
<dbReference type="RefSeq" id="WP_145379325.1">
    <property type="nucleotide sequence ID" value="NZ_CP036276.1"/>
</dbReference>
<dbReference type="KEGG" id="sdyn:Mal52_53270"/>
<evidence type="ECO:0000313" key="5">
    <source>
        <dbReference type="Proteomes" id="UP000319383"/>
    </source>
</evidence>
<evidence type="ECO:0000313" key="4">
    <source>
        <dbReference type="EMBL" id="QDU46805.1"/>
    </source>
</evidence>
<evidence type="ECO:0000256" key="1">
    <source>
        <dbReference type="SAM" id="Coils"/>
    </source>
</evidence>
<protein>
    <submittedName>
        <fullName evidence="4">Uncharacterized protein</fullName>
    </submittedName>
</protein>
<feature type="compositionally biased region" description="Polar residues" evidence="2">
    <location>
        <begin position="138"/>
        <end position="148"/>
    </location>
</feature>
<gene>
    <name evidence="4" type="ORF">Mal52_53270</name>
</gene>
<dbReference type="EMBL" id="CP036276">
    <property type="protein sequence ID" value="QDU46805.1"/>
    <property type="molecule type" value="Genomic_DNA"/>
</dbReference>
<reference evidence="4 5" key="1">
    <citation type="submission" date="2019-02" db="EMBL/GenBank/DDBJ databases">
        <title>Deep-cultivation of Planctomycetes and their phenomic and genomic characterization uncovers novel biology.</title>
        <authorList>
            <person name="Wiegand S."/>
            <person name="Jogler M."/>
            <person name="Boedeker C."/>
            <person name="Pinto D."/>
            <person name="Vollmers J."/>
            <person name="Rivas-Marin E."/>
            <person name="Kohn T."/>
            <person name="Peeters S.H."/>
            <person name="Heuer A."/>
            <person name="Rast P."/>
            <person name="Oberbeckmann S."/>
            <person name="Bunk B."/>
            <person name="Jeske O."/>
            <person name="Meyerdierks A."/>
            <person name="Storesund J.E."/>
            <person name="Kallscheuer N."/>
            <person name="Luecker S."/>
            <person name="Lage O.M."/>
            <person name="Pohl T."/>
            <person name="Merkel B.J."/>
            <person name="Hornburger P."/>
            <person name="Mueller R.-W."/>
            <person name="Bruemmer F."/>
            <person name="Labrenz M."/>
            <person name="Spormann A.M."/>
            <person name="Op den Camp H."/>
            <person name="Overmann J."/>
            <person name="Amann R."/>
            <person name="Jetten M.S.M."/>
            <person name="Mascher T."/>
            <person name="Medema M.H."/>
            <person name="Devos D.P."/>
            <person name="Kaster A.-K."/>
            <person name="Ovreas L."/>
            <person name="Rohde M."/>
            <person name="Galperin M.Y."/>
            <person name="Jogler C."/>
        </authorList>
    </citation>
    <scope>NUCLEOTIDE SEQUENCE [LARGE SCALE GENOMIC DNA]</scope>
    <source>
        <strain evidence="4 5">Mal52</strain>
    </source>
</reference>
<dbReference type="Proteomes" id="UP000319383">
    <property type="component" value="Chromosome"/>
</dbReference>